<sequence length="37" mass="4377">MSCQKMSVRLCAQKGSFFYFTKQSPLFTQVVFFFCIK</sequence>
<reference evidence="1" key="2">
    <citation type="journal article" date="2015" name="Fish Shellfish Immunol.">
        <title>Early steps in the European eel (Anguilla anguilla)-Vibrio vulnificus interaction in the gills: Role of the RtxA13 toxin.</title>
        <authorList>
            <person name="Callol A."/>
            <person name="Pajuelo D."/>
            <person name="Ebbesson L."/>
            <person name="Teles M."/>
            <person name="MacKenzie S."/>
            <person name="Amaro C."/>
        </authorList>
    </citation>
    <scope>NUCLEOTIDE SEQUENCE</scope>
</reference>
<protein>
    <submittedName>
        <fullName evidence="1">Uncharacterized protein</fullName>
    </submittedName>
</protein>
<evidence type="ECO:0000313" key="1">
    <source>
        <dbReference type="EMBL" id="JAH28768.1"/>
    </source>
</evidence>
<organism evidence="1">
    <name type="scientific">Anguilla anguilla</name>
    <name type="common">European freshwater eel</name>
    <name type="synonym">Muraena anguilla</name>
    <dbReference type="NCBI Taxonomy" id="7936"/>
    <lineage>
        <taxon>Eukaryota</taxon>
        <taxon>Metazoa</taxon>
        <taxon>Chordata</taxon>
        <taxon>Craniata</taxon>
        <taxon>Vertebrata</taxon>
        <taxon>Euteleostomi</taxon>
        <taxon>Actinopterygii</taxon>
        <taxon>Neopterygii</taxon>
        <taxon>Teleostei</taxon>
        <taxon>Anguilliformes</taxon>
        <taxon>Anguillidae</taxon>
        <taxon>Anguilla</taxon>
    </lineage>
</organism>
<name>A0A0E9RKB4_ANGAN</name>
<dbReference type="EMBL" id="GBXM01079809">
    <property type="protein sequence ID" value="JAH28768.1"/>
    <property type="molecule type" value="Transcribed_RNA"/>
</dbReference>
<proteinExistence type="predicted"/>
<reference evidence="1" key="1">
    <citation type="submission" date="2014-11" db="EMBL/GenBank/DDBJ databases">
        <authorList>
            <person name="Amaro Gonzalez C."/>
        </authorList>
    </citation>
    <scope>NUCLEOTIDE SEQUENCE</scope>
</reference>
<accession>A0A0E9RKB4</accession>
<dbReference type="AlphaFoldDB" id="A0A0E9RKB4"/>